<organism evidence="3">
    <name type="scientific">candidate division TA06 bacterium ADurb.Bin417</name>
    <dbReference type="NCBI Taxonomy" id="1852828"/>
    <lineage>
        <taxon>Bacteria</taxon>
        <taxon>Bacteria division TA06</taxon>
    </lineage>
</organism>
<keyword evidence="3" id="KW-0560">Oxidoreductase</keyword>
<protein>
    <submittedName>
        <fullName evidence="3">Glucose--fructose oxidoreductase</fullName>
        <ecNumber evidence="3">1.1.99.28</ecNumber>
    </submittedName>
</protein>
<comment type="caution">
    <text evidence="3">The sequence shown here is derived from an EMBL/GenBank/DDBJ whole genome shotgun (WGS) entry which is preliminary data.</text>
</comment>
<dbReference type="GO" id="GO:0000166">
    <property type="term" value="F:nucleotide binding"/>
    <property type="evidence" value="ECO:0007669"/>
    <property type="project" value="InterPro"/>
</dbReference>
<evidence type="ECO:0000259" key="1">
    <source>
        <dbReference type="Pfam" id="PF01408"/>
    </source>
</evidence>
<dbReference type="Gene3D" id="3.30.360.10">
    <property type="entry name" value="Dihydrodipicolinate Reductase, domain 2"/>
    <property type="match status" value="1"/>
</dbReference>
<accession>A0A1V5MHM4</accession>
<dbReference type="PANTHER" id="PTHR43377:SF1">
    <property type="entry name" value="BILIVERDIN REDUCTASE A"/>
    <property type="match status" value="1"/>
</dbReference>
<dbReference type="InterPro" id="IPR036291">
    <property type="entry name" value="NAD(P)-bd_dom_sf"/>
</dbReference>
<dbReference type="Pfam" id="PF01408">
    <property type="entry name" value="GFO_IDH_MocA"/>
    <property type="match status" value="1"/>
</dbReference>
<dbReference type="Pfam" id="PF22725">
    <property type="entry name" value="GFO_IDH_MocA_C3"/>
    <property type="match status" value="1"/>
</dbReference>
<dbReference type="InterPro" id="IPR055170">
    <property type="entry name" value="GFO_IDH_MocA-like_dom"/>
</dbReference>
<dbReference type="PANTHER" id="PTHR43377">
    <property type="entry name" value="BILIVERDIN REDUCTASE A"/>
    <property type="match status" value="1"/>
</dbReference>
<evidence type="ECO:0000313" key="3">
    <source>
        <dbReference type="EMBL" id="OPZ92301.1"/>
    </source>
</evidence>
<feature type="domain" description="GFO/IDH/MocA-like oxidoreductase" evidence="2">
    <location>
        <begin position="132"/>
        <end position="257"/>
    </location>
</feature>
<gene>
    <name evidence="3" type="primary">gfo_4</name>
    <name evidence="3" type="ORF">BWY73_00864</name>
</gene>
<dbReference type="SUPFAM" id="SSF55347">
    <property type="entry name" value="Glyceraldehyde-3-phosphate dehydrogenase-like, C-terminal domain"/>
    <property type="match status" value="1"/>
</dbReference>
<dbReference type="EC" id="1.1.99.28" evidence="3"/>
<dbReference type="Gene3D" id="3.40.50.720">
    <property type="entry name" value="NAD(P)-binding Rossmann-like Domain"/>
    <property type="match status" value="1"/>
</dbReference>
<sequence>MLKIGVIGGGKFGTNHLIAFSQLEKSGRAKLVALADLSPEILKTQQARFGVKTYSDHREMLAREELDGVTVATPDHAHRSVTLDALAAGKPVLVEKPLDTTVEGCQEIIAAARQNKCFLQVDFHKRYDPYHQETERLVREGNLGEIQYGYVHMEDRIEVPRDWFPGWAPKSSPAWFLGIHFYDLIRWIIKKEPVEVYATGTKRVLVKLGVDTYDSIQAKISFEGGASVSFDTSWITPDGFEAVVNQGFRLMGDRGVAEVDSQDRGMRTCLVGAGMQTHNLGFMVEKRDKWGKNFLAGYGIEAIADFVDNLEYLKSGGDPAALAGTITALGEDGLAATRMAAAVHESIKSGRPVNLKG</sequence>
<dbReference type="SUPFAM" id="SSF51735">
    <property type="entry name" value="NAD(P)-binding Rossmann-fold domains"/>
    <property type="match status" value="1"/>
</dbReference>
<dbReference type="InterPro" id="IPR051450">
    <property type="entry name" value="Gfo/Idh/MocA_Oxidoreductases"/>
</dbReference>
<dbReference type="InterPro" id="IPR000683">
    <property type="entry name" value="Gfo/Idh/MocA-like_OxRdtase_N"/>
</dbReference>
<feature type="domain" description="Gfo/Idh/MocA-like oxidoreductase N-terminal" evidence="1">
    <location>
        <begin position="2"/>
        <end position="123"/>
    </location>
</feature>
<dbReference type="Proteomes" id="UP000485484">
    <property type="component" value="Unassembled WGS sequence"/>
</dbReference>
<name>A0A1V5MHM4_UNCT6</name>
<proteinExistence type="predicted"/>
<dbReference type="EMBL" id="MWAK01000111">
    <property type="protein sequence ID" value="OPZ92301.1"/>
    <property type="molecule type" value="Genomic_DNA"/>
</dbReference>
<dbReference type="GO" id="GO:0047061">
    <property type="term" value="F:glucose-fructose oxidoreductase activity"/>
    <property type="evidence" value="ECO:0007669"/>
    <property type="project" value="UniProtKB-EC"/>
</dbReference>
<dbReference type="AlphaFoldDB" id="A0A1V5MHM4"/>
<evidence type="ECO:0000259" key="2">
    <source>
        <dbReference type="Pfam" id="PF22725"/>
    </source>
</evidence>
<reference evidence="3" key="1">
    <citation type="submission" date="2017-02" db="EMBL/GenBank/DDBJ databases">
        <title>Delving into the versatile metabolic prowess of the omnipresent phylum Bacteroidetes.</title>
        <authorList>
            <person name="Nobu M.K."/>
            <person name="Mei R."/>
            <person name="Narihiro T."/>
            <person name="Kuroda K."/>
            <person name="Liu W.-T."/>
        </authorList>
    </citation>
    <scope>NUCLEOTIDE SEQUENCE</scope>
    <source>
        <strain evidence="3">ADurb.Bin417</strain>
    </source>
</reference>